<dbReference type="GO" id="GO:0032153">
    <property type="term" value="C:cell division site"/>
    <property type="evidence" value="ECO:0007669"/>
    <property type="project" value="UniProtKB-UniRule"/>
</dbReference>
<comment type="subcellular location">
    <subcellularLocation>
        <location evidence="8">Cell inner membrane</location>
        <topology evidence="8">Single-pass type II membrane protein</topology>
    </subcellularLocation>
    <subcellularLocation>
        <location evidence="1">Cell membrane</location>
        <topology evidence="1">Single-pass type II membrane protein</topology>
    </subcellularLocation>
    <text evidence="8">Localizes to the division septum where it forms a ring structure.</text>
</comment>
<evidence type="ECO:0000313" key="10">
    <source>
        <dbReference type="Proteomes" id="UP000675920"/>
    </source>
</evidence>
<dbReference type="NCBIfam" id="TIGR02209">
    <property type="entry name" value="ftsL_broad"/>
    <property type="match status" value="1"/>
</dbReference>
<dbReference type="Pfam" id="PF04999">
    <property type="entry name" value="FtsL"/>
    <property type="match status" value="1"/>
</dbReference>
<keyword evidence="6 8" id="KW-0472">Membrane</keyword>
<accession>A0A8B6X1N0</accession>
<evidence type="ECO:0000313" key="11">
    <source>
        <dbReference type="RefSeq" id="WP_028310592.1"/>
    </source>
</evidence>
<dbReference type="RefSeq" id="WP_028310592.1">
    <property type="nucleotide sequence ID" value="NZ_AXWS01000007.1"/>
</dbReference>
<dbReference type="HAMAP" id="MF_00910">
    <property type="entry name" value="FtsL"/>
    <property type="match status" value="1"/>
</dbReference>
<dbReference type="OrthoDB" id="5298556at2"/>
<evidence type="ECO:0000256" key="8">
    <source>
        <dbReference type="HAMAP-Rule" id="MF_00910"/>
    </source>
</evidence>
<keyword evidence="4 8" id="KW-0812">Transmembrane</keyword>
<evidence type="ECO:0000256" key="9">
    <source>
        <dbReference type="NCBIfam" id="TIGR02209"/>
    </source>
</evidence>
<keyword evidence="10" id="KW-1185">Reference proteome</keyword>
<keyword evidence="2 8" id="KW-1003">Cell membrane</keyword>
<evidence type="ECO:0000256" key="1">
    <source>
        <dbReference type="ARBA" id="ARBA00004401"/>
    </source>
</evidence>
<evidence type="ECO:0000256" key="7">
    <source>
        <dbReference type="ARBA" id="ARBA00023306"/>
    </source>
</evidence>
<organism evidence="10 11">
    <name type="scientific">Derxia gummosa DSM 723</name>
    <dbReference type="NCBI Taxonomy" id="1121388"/>
    <lineage>
        <taxon>Bacteria</taxon>
        <taxon>Pseudomonadati</taxon>
        <taxon>Pseudomonadota</taxon>
        <taxon>Betaproteobacteria</taxon>
        <taxon>Burkholderiales</taxon>
        <taxon>Alcaligenaceae</taxon>
        <taxon>Derxia</taxon>
    </lineage>
</organism>
<sequence length="92" mass="10374">MILRVILIVAVMASAFSMITAQQRMRRAMGETYRLQNEERALNLEWSQLQLDQTTYGKHSLIDASARQFGMRTVTPERTQFLSPGELGGGAK</sequence>
<dbReference type="PANTHER" id="PTHR37479">
    <property type="entry name" value="CELL DIVISION PROTEIN FTSL"/>
    <property type="match status" value="1"/>
</dbReference>
<comment type="function">
    <text evidence="8">Essential cell division protein. May link together the upstream cell division proteins, which are predominantly cytoplasmic, with the downstream cell division proteins, which are predominantly periplasmic.</text>
</comment>
<dbReference type="GO" id="GO:0043093">
    <property type="term" value="P:FtsZ-dependent cytokinesis"/>
    <property type="evidence" value="ECO:0007669"/>
    <property type="project" value="UniProtKB-UniRule"/>
</dbReference>
<name>A0A8B6X1N0_9BURK</name>
<keyword evidence="5 8" id="KW-1133">Transmembrane helix</keyword>
<dbReference type="AlphaFoldDB" id="A0A8B6X1N0"/>
<reference evidence="11" key="1">
    <citation type="journal article" date="2000" name="J. Bacteriol.">
        <title>Analysis of the essential cell division gene ftsL of Bacillus subtilis by mutagenesis and heterologous complementation.</title>
        <authorList>
            <person name="Sievers J."/>
            <person name="Errington J."/>
        </authorList>
    </citation>
    <scope>NUCLEOTIDE SEQUENCE</scope>
</reference>
<dbReference type="PANTHER" id="PTHR37479:SF1">
    <property type="entry name" value="CELL DIVISION PROTEIN FTSL"/>
    <property type="match status" value="1"/>
</dbReference>
<protein>
    <recommendedName>
        <fullName evidence="8 9">Cell division protein FtsL</fullName>
    </recommendedName>
</protein>
<evidence type="ECO:0000256" key="2">
    <source>
        <dbReference type="ARBA" id="ARBA00022475"/>
    </source>
</evidence>
<comment type="similarity">
    <text evidence="8">Belongs to the FtsL family.</text>
</comment>
<comment type="subunit">
    <text evidence="8">Part of a complex composed of FtsB, FtsL and FtsQ.</text>
</comment>
<dbReference type="Proteomes" id="UP000675920">
    <property type="component" value="Unplaced"/>
</dbReference>
<evidence type="ECO:0000256" key="4">
    <source>
        <dbReference type="ARBA" id="ARBA00022692"/>
    </source>
</evidence>
<keyword evidence="7 8" id="KW-0131">Cell cycle</keyword>
<evidence type="ECO:0000256" key="6">
    <source>
        <dbReference type="ARBA" id="ARBA00023136"/>
    </source>
</evidence>
<evidence type="ECO:0000256" key="5">
    <source>
        <dbReference type="ARBA" id="ARBA00022989"/>
    </source>
</evidence>
<dbReference type="InterPro" id="IPR011922">
    <property type="entry name" value="Cell_div_FtsL"/>
</dbReference>
<reference evidence="11" key="3">
    <citation type="submission" date="2025-08" db="UniProtKB">
        <authorList>
            <consortium name="RefSeq"/>
        </authorList>
    </citation>
    <scope>IDENTIFICATION</scope>
</reference>
<keyword evidence="8" id="KW-0997">Cell inner membrane</keyword>
<gene>
    <name evidence="8 11" type="primary">ftsL</name>
</gene>
<dbReference type="GO" id="GO:0005886">
    <property type="term" value="C:plasma membrane"/>
    <property type="evidence" value="ECO:0007669"/>
    <property type="project" value="UniProtKB-SubCell"/>
</dbReference>
<proteinExistence type="inferred from homology"/>
<keyword evidence="3 8" id="KW-0132">Cell division</keyword>
<reference evidence="11" key="2">
    <citation type="journal article" date="2003" name="Microbiol. Mol. Biol. Rev.">
        <title>Cytokinesis in bacteria.</title>
        <authorList>
            <person name="Errington J."/>
            <person name="Daniel R.A."/>
            <person name="Scheffers D.J."/>
        </authorList>
    </citation>
    <scope>NUCLEOTIDE SEQUENCE</scope>
</reference>
<evidence type="ECO:0000256" key="3">
    <source>
        <dbReference type="ARBA" id="ARBA00022618"/>
    </source>
</evidence>